<proteinExistence type="predicted"/>
<dbReference type="EMBL" id="KI894020">
    <property type="protein sequence ID" value="OCF26643.1"/>
    <property type="molecule type" value="Genomic_DNA"/>
</dbReference>
<reference evidence="2" key="3">
    <citation type="submission" date="2014-01" db="EMBL/GenBank/DDBJ databases">
        <title>Evolution of pathogenesis and genome organization in the Tremellales.</title>
        <authorList>
            <person name="Cuomo C."/>
            <person name="Litvintseva A."/>
            <person name="Heitman J."/>
            <person name="Chen Y."/>
            <person name="Sun S."/>
            <person name="Springer D."/>
            <person name="Dromer F."/>
            <person name="Young S."/>
            <person name="Zeng Q."/>
            <person name="Chapman S."/>
            <person name="Gujja S."/>
            <person name="Saif S."/>
            <person name="Birren B."/>
        </authorList>
    </citation>
    <scope>NUCLEOTIDE SEQUENCE</scope>
    <source>
        <strain evidence="2">CBS 10118</strain>
    </source>
</reference>
<accession>A0A1B9G6L5</accession>
<organism evidence="2">
    <name type="scientific">Kwoniella bestiolae CBS 10118</name>
    <dbReference type="NCBI Taxonomy" id="1296100"/>
    <lineage>
        <taxon>Eukaryota</taxon>
        <taxon>Fungi</taxon>
        <taxon>Dikarya</taxon>
        <taxon>Basidiomycota</taxon>
        <taxon>Agaricomycotina</taxon>
        <taxon>Tremellomycetes</taxon>
        <taxon>Tremellales</taxon>
        <taxon>Cryptococcaceae</taxon>
        <taxon>Kwoniella</taxon>
    </lineage>
</organism>
<reference evidence="2" key="1">
    <citation type="submission" date="2013-07" db="EMBL/GenBank/DDBJ databases">
        <title>The Genome Sequence of Cryptococcus bestiolae CBS10118.</title>
        <authorList>
            <consortium name="The Broad Institute Genome Sequencing Platform"/>
            <person name="Cuomo C."/>
            <person name="Litvintseva A."/>
            <person name="Chen Y."/>
            <person name="Heitman J."/>
            <person name="Sun S."/>
            <person name="Springer D."/>
            <person name="Dromer F."/>
            <person name="Young S.K."/>
            <person name="Zeng Q."/>
            <person name="Gargeya S."/>
            <person name="Fitzgerald M."/>
            <person name="Abouelleil A."/>
            <person name="Alvarado L."/>
            <person name="Berlin A.M."/>
            <person name="Chapman S.B."/>
            <person name="Dewar J."/>
            <person name="Goldberg J."/>
            <person name="Griggs A."/>
            <person name="Gujja S."/>
            <person name="Hansen M."/>
            <person name="Howarth C."/>
            <person name="Imamovic A."/>
            <person name="Larimer J."/>
            <person name="McCowan C."/>
            <person name="Murphy C."/>
            <person name="Pearson M."/>
            <person name="Priest M."/>
            <person name="Roberts A."/>
            <person name="Saif S."/>
            <person name="Shea T."/>
            <person name="Sykes S."/>
            <person name="Wortman J."/>
            <person name="Nusbaum C."/>
            <person name="Birren B."/>
        </authorList>
    </citation>
    <scope>NUCLEOTIDE SEQUENCE [LARGE SCALE GENOMIC DNA]</scope>
    <source>
        <strain evidence="2">CBS 10118</strain>
    </source>
</reference>
<evidence type="ECO:0000256" key="1">
    <source>
        <dbReference type="SAM" id="MobiDB-lite"/>
    </source>
</evidence>
<keyword evidence="4" id="KW-1185">Reference proteome</keyword>
<protein>
    <submittedName>
        <fullName evidence="2">Uncharacterized protein</fullName>
    </submittedName>
</protein>
<feature type="region of interest" description="Disordered" evidence="1">
    <location>
        <begin position="94"/>
        <end position="152"/>
    </location>
</feature>
<feature type="compositionally biased region" description="Polar residues" evidence="1">
    <location>
        <begin position="143"/>
        <end position="152"/>
    </location>
</feature>
<sequence>MSASTRGVRDTVLSLYEQNDIPIPKNEIESFHRATHTSEEYHQCPPLGPNNTYIADYKDLEMRDAENEKRWKGWKIGPGKIYEQEQDGKICHYVPSIIPPDGTTPSQSSTQGETPNATSGLGETTGYGTEGDEVSTLAALTLEDSQTNSKAV</sequence>
<reference evidence="3" key="4">
    <citation type="submission" date="2024-02" db="EMBL/GenBank/DDBJ databases">
        <title>Comparative genomics of Cryptococcus and Kwoniella reveals pathogenesis evolution and contrasting modes of karyotype evolution via chromosome fusion or intercentromeric recombination.</title>
        <authorList>
            <person name="Coelho M.A."/>
            <person name="David-Palma M."/>
            <person name="Shea T."/>
            <person name="Bowers K."/>
            <person name="McGinley-Smith S."/>
            <person name="Mohammad A.W."/>
            <person name="Gnirke A."/>
            <person name="Yurkov A.M."/>
            <person name="Nowrousian M."/>
            <person name="Sun S."/>
            <person name="Cuomo C.A."/>
            <person name="Heitman J."/>
        </authorList>
    </citation>
    <scope>NUCLEOTIDE SEQUENCE</scope>
    <source>
        <strain evidence="3">CBS 10118</strain>
    </source>
</reference>
<gene>
    <name evidence="2" type="ORF">I302_04329</name>
    <name evidence="3" type="ORF">I302_100952</name>
</gene>
<dbReference type="Proteomes" id="UP000092730">
    <property type="component" value="Chromosome 1"/>
</dbReference>
<dbReference type="VEuPathDB" id="FungiDB:I302_04329"/>
<evidence type="ECO:0000313" key="4">
    <source>
        <dbReference type="Proteomes" id="UP000092730"/>
    </source>
</evidence>
<feature type="compositionally biased region" description="Polar residues" evidence="1">
    <location>
        <begin position="103"/>
        <end position="119"/>
    </location>
</feature>
<name>A0A1B9G6L5_9TREE</name>
<dbReference type="AlphaFoldDB" id="A0A1B9G6L5"/>
<dbReference type="GeneID" id="30208728"/>
<dbReference type="RefSeq" id="XP_019047713.1">
    <property type="nucleotide sequence ID" value="XM_019190965.1"/>
</dbReference>
<evidence type="ECO:0000313" key="3">
    <source>
        <dbReference type="EMBL" id="WVW78989.1"/>
    </source>
</evidence>
<dbReference type="EMBL" id="CP144541">
    <property type="protein sequence ID" value="WVW78989.1"/>
    <property type="molecule type" value="Genomic_DNA"/>
</dbReference>
<dbReference type="KEGG" id="kbi:30208728"/>
<reference evidence="3" key="2">
    <citation type="submission" date="2013-07" db="EMBL/GenBank/DDBJ databases">
        <authorList>
            <consortium name="The Broad Institute Genome Sequencing Platform"/>
            <person name="Cuomo C."/>
            <person name="Litvintseva A."/>
            <person name="Chen Y."/>
            <person name="Heitman J."/>
            <person name="Sun S."/>
            <person name="Springer D."/>
            <person name="Dromer F."/>
            <person name="Young S.K."/>
            <person name="Zeng Q."/>
            <person name="Gargeya S."/>
            <person name="Fitzgerald M."/>
            <person name="Abouelleil A."/>
            <person name="Alvarado L."/>
            <person name="Berlin A.M."/>
            <person name="Chapman S.B."/>
            <person name="Dewar J."/>
            <person name="Goldberg J."/>
            <person name="Griggs A."/>
            <person name="Gujja S."/>
            <person name="Hansen M."/>
            <person name="Howarth C."/>
            <person name="Imamovic A."/>
            <person name="Larimer J."/>
            <person name="McCowan C."/>
            <person name="Murphy C."/>
            <person name="Pearson M."/>
            <person name="Priest M."/>
            <person name="Roberts A."/>
            <person name="Saif S."/>
            <person name="Shea T."/>
            <person name="Sykes S."/>
            <person name="Wortman J."/>
            <person name="Nusbaum C."/>
            <person name="Birren B."/>
        </authorList>
    </citation>
    <scope>NUCLEOTIDE SEQUENCE</scope>
    <source>
        <strain evidence="3">CBS 10118</strain>
    </source>
</reference>
<evidence type="ECO:0000313" key="2">
    <source>
        <dbReference type="EMBL" id="OCF26643.1"/>
    </source>
</evidence>